<evidence type="ECO:0000313" key="1">
    <source>
        <dbReference type="EMBL" id="MBA1275821.1"/>
    </source>
</evidence>
<reference evidence="1 2" key="1">
    <citation type="submission" date="2020-02" db="EMBL/GenBank/DDBJ databases">
        <title>Synteny-based analysis reveals conserved mechanism for high triclosan tolerance in Pseudomonas, as well as instances of horizontal transfer.</title>
        <authorList>
            <person name="Mcfarland A.G."/>
            <person name="Bertucci H.K."/>
            <person name="Litmann E."/>
            <person name="Shen J."/>
            <person name="Huttenhower C."/>
            <person name="Hartmann E.M."/>
        </authorList>
    </citation>
    <scope>NUCLEOTIDE SEQUENCE [LARGE SCALE GENOMIC DNA]</scope>
    <source>
        <strain evidence="1 2">115A1</strain>
    </source>
</reference>
<gene>
    <name evidence="1" type="ORF">G7026_20970</name>
</gene>
<keyword evidence="2" id="KW-1185">Reference proteome</keyword>
<organism evidence="1 2">
    <name type="scientific">Stutzerimonas azotifigens</name>
    <dbReference type="NCBI Taxonomy" id="291995"/>
    <lineage>
        <taxon>Bacteria</taxon>
        <taxon>Pseudomonadati</taxon>
        <taxon>Pseudomonadota</taxon>
        <taxon>Gammaproteobacteria</taxon>
        <taxon>Pseudomonadales</taxon>
        <taxon>Pseudomonadaceae</taxon>
        <taxon>Stutzerimonas</taxon>
    </lineage>
</organism>
<protein>
    <submittedName>
        <fullName evidence="1">Uncharacterized protein</fullName>
    </submittedName>
</protein>
<sequence length="153" mass="16645">MTIETLKAYQVGDNDIVAAYDQVGAIKVLCIFCSYPDDEYGLDEVQLVENEVQDATEANDQNEVATVTLEKTLRQELSELTEPAYLSRPAIILARCAAGGWTVNSAALPVEPMLKLVDWPGMSTGAGVVQLRNPGKMWTSCVSKAGPIHYLQP</sequence>
<accession>A0ABR5Z6R7</accession>
<dbReference type="RefSeq" id="WP_088169740.1">
    <property type="nucleotide sequence ID" value="NZ_JAAMRF010000012.1"/>
</dbReference>
<comment type="caution">
    <text evidence="1">The sequence shown here is derived from an EMBL/GenBank/DDBJ whole genome shotgun (WGS) entry which is preliminary data.</text>
</comment>
<name>A0ABR5Z6R7_9GAMM</name>
<proteinExistence type="predicted"/>
<dbReference type="Proteomes" id="UP000786387">
    <property type="component" value="Unassembled WGS sequence"/>
</dbReference>
<dbReference type="EMBL" id="JAAMRF010000012">
    <property type="protein sequence ID" value="MBA1275821.1"/>
    <property type="molecule type" value="Genomic_DNA"/>
</dbReference>
<evidence type="ECO:0000313" key="2">
    <source>
        <dbReference type="Proteomes" id="UP000786387"/>
    </source>
</evidence>